<dbReference type="OrthoDB" id="2986975at2759"/>
<reference evidence="1 2" key="1">
    <citation type="submission" date="2016-07" db="EMBL/GenBank/DDBJ databases">
        <title>Draft genome of the white-rot fungus Obba rivulosa 3A-2.</title>
        <authorList>
            <consortium name="DOE Joint Genome Institute"/>
            <person name="Miettinen O."/>
            <person name="Riley R."/>
            <person name="Acob R."/>
            <person name="Barry K."/>
            <person name="Cullen D."/>
            <person name="De Vries R."/>
            <person name="Hainaut M."/>
            <person name="Hatakka A."/>
            <person name="Henrissat B."/>
            <person name="Hilden K."/>
            <person name="Kuo R."/>
            <person name="Labutti K."/>
            <person name="Lipzen A."/>
            <person name="Makela M.R."/>
            <person name="Sandor L."/>
            <person name="Spatafora J.W."/>
            <person name="Grigoriev I.V."/>
            <person name="Hibbett D.S."/>
        </authorList>
    </citation>
    <scope>NUCLEOTIDE SEQUENCE [LARGE SCALE GENOMIC DNA]</scope>
    <source>
        <strain evidence="1 2">3A-2</strain>
    </source>
</reference>
<dbReference type="AlphaFoldDB" id="A0A8E2J3C4"/>
<proteinExistence type="predicted"/>
<dbReference type="SUPFAM" id="SSF52540">
    <property type="entry name" value="P-loop containing nucleoside triphosphate hydrolases"/>
    <property type="match status" value="1"/>
</dbReference>
<evidence type="ECO:0000313" key="1">
    <source>
        <dbReference type="EMBL" id="OCH93887.1"/>
    </source>
</evidence>
<keyword evidence="2" id="KW-1185">Reference proteome</keyword>
<dbReference type="InterPro" id="IPR051055">
    <property type="entry name" value="PIF1_helicase"/>
</dbReference>
<sequence length="286" mass="32672">MSDETKLKLQRFWEHFTYLIIDEVSMISKSFLAVLSRNIGITKTGCKDANPRENVFGGINVILSLYEPINLASNSLDQQFGRSIYEEFKKVVILKDQVRVTDPVWRDFLQHLRYGNVKEHHVEMLRKLVITNPDCEPTDFSSPPWNDAALVTPRHAVRKQWNASAVRKHCRETGARLYICPAEDTIKGRPLTIQERYGVARRIIASRKDRRSRFRALPDEVEVAIGMKVMVTANVTMDLDITNGAHGEVVDIVLDPREPPAPEGQTTVHLKYPPVYILVKLARTRA</sequence>
<dbReference type="Proteomes" id="UP000250043">
    <property type="component" value="Unassembled WGS sequence"/>
</dbReference>
<dbReference type="InterPro" id="IPR027417">
    <property type="entry name" value="P-loop_NTPase"/>
</dbReference>
<accession>A0A8E2J3C4</accession>
<dbReference type="EMBL" id="KV722349">
    <property type="protein sequence ID" value="OCH93887.1"/>
    <property type="molecule type" value="Genomic_DNA"/>
</dbReference>
<protein>
    <recommendedName>
        <fullName evidence="3">ATP-dependent DNA helicase</fullName>
    </recommendedName>
</protein>
<gene>
    <name evidence="1" type="ORF">OBBRIDRAFT_711095</name>
</gene>
<organism evidence="1 2">
    <name type="scientific">Obba rivulosa</name>
    <dbReference type="NCBI Taxonomy" id="1052685"/>
    <lineage>
        <taxon>Eukaryota</taxon>
        <taxon>Fungi</taxon>
        <taxon>Dikarya</taxon>
        <taxon>Basidiomycota</taxon>
        <taxon>Agaricomycotina</taxon>
        <taxon>Agaricomycetes</taxon>
        <taxon>Polyporales</taxon>
        <taxon>Gelatoporiaceae</taxon>
        <taxon>Obba</taxon>
    </lineage>
</organism>
<evidence type="ECO:0008006" key="3">
    <source>
        <dbReference type="Google" id="ProtNLM"/>
    </source>
</evidence>
<dbReference type="PANTHER" id="PTHR47642">
    <property type="entry name" value="ATP-DEPENDENT DNA HELICASE"/>
    <property type="match status" value="1"/>
</dbReference>
<name>A0A8E2J3C4_9APHY</name>
<evidence type="ECO:0000313" key="2">
    <source>
        <dbReference type="Proteomes" id="UP000250043"/>
    </source>
</evidence>
<feature type="non-terminal residue" evidence="1">
    <location>
        <position position="1"/>
    </location>
</feature>